<evidence type="ECO:0000313" key="2">
    <source>
        <dbReference type="Proteomes" id="UP001596266"/>
    </source>
</evidence>
<evidence type="ECO:0000313" key="1">
    <source>
        <dbReference type="EMBL" id="MFC6397319.1"/>
    </source>
</evidence>
<name>A0ABW1X1G6_9ACTN</name>
<dbReference type="EMBL" id="JBHSUA010000019">
    <property type="protein sequence ID" value="MFC6397319.1"/>
    <property type="molecule type" value="Genomic_DNA"/>
</dbReference>
<evidence type="ECO:0008006" key="3">
    <source>
        <dbReference type="Google" id="ProtNLM"/>
    </source>
</evidence>
<keyword evidence="2" id="KW-1185">Reference proteome</keyword>
<organism evidence="1 2">
    <name type="scientific">Luteococcus sanguinis</name>
    <dbReference type="NCBI Taxonomy" id="174038"/>
    <lineage>
        <taxon>Bacteria</taxon>
        <taxon>Bacillati</taxon>
        <taxon>Actinomycetota</taxon>
        <taxon>Actinomycetes</taxon>
        <taxon>Propionibacteriales</taxon>
        <taxon>Propionibacteriaceae</taxon>
        <taxon>Luteococcus</taxon>
    </lineage>
</organism>
<reference evidence="2" key="1">
    <citation type="journal article" date="2019" name="Int. J. Syst. Evol. Microbiol.">
        <title>The Global Catalogue of Microorganisms (GCM) 10K type strain sequencing project: providing services to taxonomists for standard genome sequencing and annotation.</title>
        <authorList>
            <consortium name="The Broad Institute Genomics Platform"/>
            <consortium name="The Broad Institute Genome Sequencing Center for Infectious Disease"/>
            <person name="Wu L."/>
            <person name="Ma J."/>
        </authorList>
    </citation>
    <scope>NUCLEOTIDE SEQUENCE [LARGE SCALE GENOMIC DNA]</scope>
    <source>
        <strain evidence="2">CGMCC 1.15277</strain>
    </source>
</reference>
<comment type="caution">
    <text evidence="1">The sequence shown here is derived from an EMBL/GenBank/DDBJ whole genome shotgun (WGS) entry which is preliminary data.</text>
</comment>
<gene>
    <name evidence="1" type="ORF">ACFP57_10045</name>
</gene>
<protein>
    <recommendedName>
        <fullName evidence="3">Glycosyltransferase</fullName>
    </recommendedName>
</protein>
<accession>A0ABW1X1G6</accession>
<sequence length="408" mass="45201">MSTPPTLVASYCFPPYIDTSAVVAAKRVRQFGEKVDVICNAMDTIRRIDPSLTGIAGDLVNRFAALPTPSAFSSWQSITAYTAHGMRTAERWQREQGEPYRKMYSRAQFTASHFLAGRFKALNPDVEWVAEFSDPLSHDVLGQVRTSPMANDGLARVLAAEVGRAGFSVPEVGNGNEWAEVVALSLADRIIFTNELQRDFMLSQLHDQRLAERAAAHAEVSPHPTLPREFYSMVESDYQVEQGVVNIGYFGNFYANRGVGLLLDALELLAPDDRERLRLHVFTSAKSGEDLTAVVEDRELDKYVLVQPYAEFLEFLNLADKMDLLLVNDAVTPPDGTVNPFLPSKWSDYKGSTTPVWAVIEEGSSLDAQPEGSIAVRTPVEHLTAYAQTLQRLARHGVPQTAPKHFDA</sequence>
<dbReference type="RefSeq" id="WP_343886569.1">
    <property type="nucleotide sequence ID" value="NZ_BAAAKI010000016.1"/>
</dbReference>
<dbReference type="Proteomes" id="UP001596266">
    <property type="component" value="Unassembled WGS sequence"/>
</dbReference>
<proteinExistence type="predicted"/>
<dbReference type="SUPFAM" id="SSF53756">
    <property type="entry name" value="UDP-Glycosyltransferase/glycogen phosphorylase"/>
    <property type="match status" value="1"/>
</dbReference>